<dbReference type="EMBL" id="LAZR01047391">
    <property type="protein sequence ID" value="KKK94330.1"/>
    <property type="molecule type" value="Genomic_DNA"/>
</dbReference>
<dbReference type="GO" id="GO:0006310">
    <property type="term" value="P:DNA recombination"/>
    <property type="evidence" value="ECO:0007669"/>
    <property type="project" value="InterPro"/>
</dbReference>
<evidence type="ECO:0000313" key="2">
    <source>
        <dbReference type="EMBL" id="KKK94330.1"/>
    </source>
</evidence>
<sequence>MRLVIHRQSDSIKIFTEDSWRDRASIFPQLIDEIKKNIKVDFVVDTEFVEWQDNKPIPRESMMWVIQTKTPMSDDVELHVNVHDCIFYDEEAINILPYHERLEFLDKLLPKDLKYLKKAKSCIATDRKSFDKCLK</sequence>
<organism evidence="2">
    <name type="scientific">marine sediment metagenome</name>
    <dbReference type="NCBI Taxonomy" id="412755"/>
    <lineage>
        <taxon>unclassified sequences</taxon>
        <taxon>metagenomes</taxon>
        <taxon>ecological metagenomes</taxon>
    </lineage>
</organism>
<dbReference type="GO" id="GO:0005524">
    <property type="term" value="F:ATP binding"/>
    <property type="evidence" value="ECO:0007669"/>
    <property type="project" value="InterPro"/>
</dbReference>
<evidence type="ECO:0000259" key="1">
    <source>
        <dbReference type="Pfam" id="PF01068"/>
    </source>
</evidence>
<dbReference type="GO" id="GO:0003910">
    <property type="term" value="F:DNA ligase (ATP) activity"/>
    <property type="evidence" value="ECO:0007669"/>
    <property type="project" value="InterPro"/>
</dbReference>
<dbReference type="AlphaFoldDB" id="A0A0F9A817"/>
<gene>
    <name evidence="2" type="ORF">LCGC14_2683930</name>
</gene>
<proteinExistence type="predicted"/>
<feature type="domain" description="ATP-dependent DNA ligase family profile" evidence="1">
    <location>
        <begin position="2"/>
        <end position="134"/>
    </location>
</feature>
<dbReference type="Pfam" id="PF01068">
    <property type="entry name" value="DNA_ligase_A_M"/>
    <property type="match status" value="1"/>
</dbReference>
<comment type="caution">
    <text evidence="2">The sequence shown here is derived from an EMBL/GenBank/DDBJ whole genome shotgun (WGS) entry which is preliminary data.</text>
</comment>
<reference evidence="2" key="1">
    <citation type="journal article" date="2015" name="Nature">
        <title>Complex archaea that bridge the gap between prokaryotes and eukaryotes.</title>
        <authorList>
            <person name="Spang A."/>
            <person name="Saw J.H."/>
            <person name="Jorgensen S.L."/>
            <person name="Zaremba-Niedzwiedzka K."/>
            <person name="Martijn J."/>
            <person name="Lind A.E."/>
            <person name="van Eijk R."/>
            <person name="Schleper C."/>
            <person name="Guy L."/>
            <person name="Ettema T.J."/>
        </authorList>
    </citation>
    <scope>NUCLEOTIDE SEQUENCE</scope>
</reference>
<accession>A0A0F9A817</accession>
<feature type="non-terminal residue" evidence="2">
    <location>
        <position position="135"/>
    </location>
</feature>
<dbReference type="SUPFAM" id="SSF56091">
    <property type="entry name" value="DNA ligase/mRNA capping enzyme, catalytic domain"/>
    <property type="match status" value="1"/>
</dbReference>
<protein>
    <recommendedName>
        <fullName evidence="1">ATP-dependent DNA ligase family profile domain-containing protein</fullName>
    </recommendedName>
</protein>
<dbReference type="InterPro" id="IPR012310">
    <property type="entry name" value="DNA_ligase_ATP-dep_cent"/>
</dbReference>
<name>A0A0F9A817_9ZZZZ</name>
<dbReference type="Gene3D" id="3.30.470.30">
    <property type="entry name" value="DNA ligase/mRNA capping enzyme"/>
    <property type="match status" value="1"/>
</dbReference>
<dbReference type="GO" id="GO:0006281">
    <property type="term" value="P:DNA repair"/>
    <property type="evidence" value="ECO:0007669"/>
    <property type="project" value="InterPro"/>
</dbReference>